<dbReference type="PANTHER" id="PTHR12936:SF0">
    <property type="entry name" value="ANAPHASE-PROMOTING COMPLEX SUBUNIT 10"/>
    <property type="match status" value="1"/>
</dbReference>
<comment type="function">
    <text evidence="6">Component of the anaphase promoting complex/cyclosome (APC/C), a cell cycle-regulated E3 ubiquitin-protein ligase complex that controls progression through mitosis and the G1 phase of the cell cycle.</text>
</comment>
<proteinExistence type="inferred from homology"/>
<keyword evidence="5 6" id="KW-0131">Cell cycle</keyword>
<dbReference type="InterPro" id="IPR004939">
    <property type="entry name" value="APC_su10/DOC_dom"/>
</dbReference>
<protein>
    <recommendedName>
        <fullName evidence="6">Anaphase-promoting complex subunit 10</fullName>
    </recommendedName>
</protein>
<dbReference type="SUPFAM" id="SSF49785">
    <property type="entry name" value="Galactose-binding domain-like"/>
    <property type="match status" value="1"/>
</dbReference>
<dbReference type="AlphaFoldDB" id="A0AAD5UB78"/>
<dbReference type="EMBL" id="JADGJW010000018">
    <property type="protein sequence ID" value="KAJ3227362.1"/>
    <property type="molecule type" value="Genomic_DNA"/>
</dbReference>
<evidence type="ECO:0000259" key="7">
    <source>
        <dbReference type="PROSITE" id="PS51284"/>
    </source>
</evidence>
<evidence type="ECO:0000313" key="8">
    <source>
        <dbReference type="EMBL" id="KAJ3227362.1"/>
    </source>
</evidence>
<evidence type="ECO:0000256" key="1">
    <source>
        <dbReference type="ARBA" id="ARBA00006762"/>
    </source>
</evidence>
<dbReference type="Pfam" id="PF03256">
    <property type="entry name" value="ANAPC10"/>
    <property type="match status" value="1"/>
</dbReference>
<dbReference type="Proteomes" id="UP001211065">
    <property type="component" value="Unassembled WGS sequence"/>
</dbReference>
<comment type="caution">
    <text evidence="8">The sequence shown here is derived from an EMBL/GenBank/DDBJ whole genome shotgun (WGS) entry which is preliminary data.</text>
</comment>
<dbReference type="InterPro" id="IPR016901">
    <property type="entry name" value="APC10/Doc1"/>
</dbReference>
<dbReference type="GO" id="GO:0005680">
    <property type="term" value="C:anaphase-promoting complex"/>
    <property type="evidence" value="ECO:0007669"/>
    <property type="project" value="InterPro"/>
</dbReference>
<keyword evidence="4 6" id="KW-0833">Ubl conjugation pathway</keyword>
<reference evidence="8" key="1">
    <citation type="submission" date="2020-05" db="EMBL/GenBank/DDBJ databases">
        <title>Phylogenomic resolution of chytrid fungi.</title>
        <authorList>
            <person name="Stajich J.E."/>
            <person name="Amses K."/>
            <person name="Simmons R."/>
            <person name="Seto K."/>
            <person name="Myers J."/>
            <person name="Bonds A."/>
            <person name="Quandt C.A."/>
            <person name="Barry K."/>
            <person name="Liu P."/>
            <person name="Grigoriev I."/>
            <person name="Longcore J.E."/>
            <person name="James T.Y."/>
        </authorList>
    </citation>
    <scope>NUCLEOTIDE SEQUENCE</scope>
    <source>
        <strain evidence="8">JEL0476</strain>
    </source>
</reference>
<accession>A0AAD5UB78</accession>
<evidence type="ECO:0000256" key="2">
    <source>
        <dbReference type="ARBA" id="ARBA00022618"/>
    </source>
</evidence>
<keyword evidence="3 6" id="KW-0498">Mitosis</keyword>
<comment type="similarity">
    <text evidence="1 6">Belongs to the APC10 family.</text>
</comment>
<evidence type="ECO:0000256" key="5">
    <source>
        <dbReference type="ARBA" id="ARBA00023306"/>
    </source>
</evidence>
<feature type="domain" description="DOC" evidence="7">
    <location>
        <begin position="1"/>
        <end position="177"/>
    </location>
</feature>
<dbReference type="FunFam" id="2.60.120.260:FF:000122">
    <property type="entry name" value="Anaphase-promoting complex subunit 10"/>
    <property type="match status" value="1"/>
</dbReference>
<dbReference type="SMART" id="SM01337">
    <property type="entry name" value="APC10"/>
    <property type="match status" value="1"/>
</dbReference>
<dbReference type="InterPro" id="IPR008979">
    <property type="entry name" value="Galactose-bd-like_sf"/>
</dbReference>
<evidence type="ECO:0000256" key="3">
    <source>
        <dbReference type="ARBA" id="ARBA00022776"/>
    </source>
</evidence>
<organism evidence="8 9">
    <name type="scientific">Clydaea vesicula</name>
    <dbReference type="NCBI Taxonomy" id="447962"/>
    <lineage>
        <taxon>Eukaryota</taxon>
        <taxon>Fungi</taxon>
        <taxon>Fungi incertae sedis</taxon>
        <taxon>Chytridiomycota</taxon>
        <taxon>Chytridiomycota incertae sedis</taxon>
        <taxon>Chytridiomycetes</taxon>
        <taxon>Lobulomycetales</taxon>
        <taxon>Lobulomycetaceae</taxon>
        <taxon>Clydaea</taxon>
    </lineage>
</organism>
<dbReference type="GO" id="GO:0031145">
    <property type="term" value="P:anaphase-promoting complex-dependent catabolic process"/>
    <property type="evidence" value="ECO:0007669"/>
    <property type="project" value="InterPro"/>
</dbReference>
<dbReference type="PROSITE" id="PS51284">
    <property type="entry name" value="DOC"/>
    <property type="match status" value="1"/>
</dbReference>
<keyword evidence="2 6" id="KW-0132">Cell division</keyword>
<dbReference type="Gene3D" id="2.60.120.260">
    <property type="entry name" value="Galactose-binding domain-like"/>
    <property type="match status" value="1"/>
</dbReference>
<dbReference type="CDD" id="cd08366">
    <property type="entry name" value="APC10"/>
    <property type="match status" value="1"/>
</dbReference>
<dbReference type="PANTHER" id="PTHR12936">
    <property type="entry name" value="ANAPHASE-PROMOTING COMPLEX 10"/>
    <property type="match status" value="1"/>
</dbReference>
<dbReference type="PIRSF" id="PIRSF028841">
    <property type="entry name" value="APC10_sub"/>
    <property type="match status" value="1"/>
</dbReference>
<dbReference type="GO" id="GO:0070979">
    <property type="term" value="P:protein K11-linked ubiquitination"/>
    <property type="evidence" value="ECO:0007669"/>
    <property type="project" value="TreeGrafter"/>
</dbReference>
<keyword evidence="9" id="KW-1185">Reference proteome</keyword>
<gene>
    <name evidence="8" type="primary">ANAPC10</name>
    <name evidence="8" type="ORF">HK099_002428</name>
</gene>
<evidence type="ECO:0000256" key="6">
    <source>
        <dbReference type="PIRNR" id="PIRNR028841"/>
    </source>
</evidence>
<evidence type="ECO:0000313" key="9">
    <source>
        <dbReference type="Proteomes" id="UP001211065"/>
    </source>
</evidence>
<name>A0AAD5UB78_9FUNG</name>
<evidence type="ECO:0000256" key="4">
    <source>
        <dbReference type="ARBA" id="ARBA00022786"/>
    </source>
</evidence>
<dbReference type="GO" id="GO:0051301">
    <property type="term" value="P:cell division"/>
    <property type="evidence" value="ECO:0007669"/>
    <property type="project" value="UniProtKB-KW"/>
</dbReference>
<sequence>MFNEEKSEENKCFRSIGNIAYWTLSSQKLGHGLEHLMDNSYDTFWQSDGPQPHYINLLFQKRMIIKRVAIYLDFKQDESYTPSKIAINAGTNIHELEEVKCEDLDEPTGWINFDLDCEETGKPLKTFFLQVAIKSNHHDGKDTHVRQIKVYSTPRTGVFYDNDMILTSSNELEKMALIR</sequence>